<organism evidence="1 2">
    <name type="scientific">Calocera cornea HHB12733</name>
    <dbReference type="NCBI Taxonomy" id="1353952"/>
    <lineage>
        <taxon>Eukaryota</taxon>
        <taxon>Fungi</taxon>
        <taxon>Dikarya</taxon>
        <taxon>Basidiomycota</taxon>
        <taxon>Agaricomycotina</taxon>
        <taxon>Dacrymycetes</taxon>
        <taxon>Dacrymycetales</taxon>
        <taxon>Dacrymycetaceae</taxon>
        <taxon>Calocera</taxon>
    </lineage>
</organism>
<dbReference type="OrthoDB" id="10655639at2759"/>
<dbReference type="Proteomes" id="UP000076842">
    <property type="component" value="Unassembled WGS sequence"/>
</dbReference>
<protein>
    <submittedName>
        <fullName evidence="1">Uncharacterized protein</fullName>
    </submittedName>
</protein>
<dbReference type="EMBL" id="KV423994">
    <property type="protein sequence ID" value="KZT55462.1"/>
    <property type="molecule type" value="Genomic_DNA"/>
</dbReference>
<dbReference type="AlphaFoldDB" id="A0A165ESV6"/>
<sequence>MSHQASTTIDQDDQPATMAMLTPSCQASVNSCHSVIEVLRNFGPLADSVQLVRQYHQATEESSMLREALGVESPYLLHQCDFLNQQIEQVDRTTNRLLGSIQTLRAALPSVVSVDATNTPIGPLEFELRKLAEKLNRLQTDALLASQFEPLAVKVAVEERSNDALRSHLGTEKKNLALEVYHLRRHLRDSTEALAALREEYEIVSNLARREGTATAHVPV</sequence>
<proteinExistence type="predicted"/>
<reference evidence="1 2" key="1">
    <citation type="journal article" date="2016" name="Mol. Biol. Evol.">
        <title>Comparative Genomics of Early-Diverging Mushroom-Forming Fungi Provides Insights into the Origins of Lignocellulose Decay Capabilities.</title>
        <authorList>
            <person name="Nagy L.G."/>
            <person name="Riley R."/>
            <person name="Tritt A."/>
            <person name="Adam C."/>
            <person name="Daum C."/>
            <person name="Floudas D."/>
            <person name="Sun H."/>
            <person name="Yadav J.S."/>
            <person name="Pangilinan J."/>
            <person name="Larsson K.H."/>
            <person name="Matsuura K."/>
            <person name="Barry K."/>
            <person name="Labutti K."/>
            <person name="Kuo R."/>
            <person name="Ohm R.A."/>
            <person name="Bhattacharya S.S."/>
            <person name="Shirouzu T."/>
            <person name="Yoshinaga Y."/>
            <person name="Martin F.M."/>
            <person name="Grigoriev I.V."/>
            <person name="Hibbett D.S."/>
        </authorList>
    </citation>
    <scope>NUCLEOTIDE SEQUENCE [LARGE SCALE GENOMIC DNA]</scope>
    <source>
        <strain evidence="1 2">HHB12733</strain>
    </source>
</reference>
<evidence type="ECO:0000313" key="2">
    <source>
        <dbReference type="Proteomes" id="UP000076842"/>
    </source>
</evidence>
<name>A0A165ESV6_9BASI</name>
<dbReference type="InParanoid" id="A0A165ESV6"/>
<accession>A0A165ESV6</accession>
<gene>
    <name evidence="1" type="ORF">CALCODRAFT_545992</name>
</gene>
<evidence type="ECO:0000313" key="1">
    <source>
        <dbReference type="EMBL" id="KZT55462.1"/>
    </source>
</evidence>
<keyword evidence="2" id="KW-1185">Reference proteome</keyword>